<keyword evidence="3 6" id="KW-0812">Transmembrane</keyword>
<keyword evidence="5 6" id="KW-0472">Membrane</keyword>
<dbReference type="SUPFAM" id="SSF103481">
    <property type="entry name" value="Multidrug resistance efflux transporter EmrE"/>
    <property type="match status" value="2"/>
</dbReference>
<feature type="transmembrane region" description="Helical" evidence="6">
    <location>
        <begin position="222"/>
        <end position="239"/>
    </location>
</feature>
<sequence>MSSSSTPVHRLARFAPLGAVLIWSGNTIVSKAAATQIDPASITFYRWFLAVLVMTPFVLRTVLARRALILRHLPQLAVLGGLGMALYQGLAYVAAHHTSAVNMSVMLMLAPLLSAVLAGLLAHEGLPLYRLAGALVSFGGVLVLVTHGHPAQLAQGQFGVGDVWMLVAVSSNVIYGILYKRWAMDLPTWTQLYVQAAIGALLVLPFWLAGPMTPLSTGNAPLVLYAGTAASLGAPFCWMQGIRALGVARTSLFLNLLPLLVALLAFLLLGEQLHVWHAVGGLIAFAGVVLGLGLVKLPRLQNKGHATS</sequence>
<evidence type="ECO:0000256" key="2">
    <source>
        <dbReference type="ARBA" id="ARBA00022475"/>
    </source>
</evidence>
<comment type="caution">
    <text evidence="8">The sequence shown here is derived from an EMBL/GenBank/DDBJ whole genome shotgun (WGS) entry which is preliminary data.</text>
</comment>
<dbReference type="PANTHER" id="PTHR32322:SF18">
    <property type="entry name" value="S-ADENOSYLMETHIONINE_S-ADENOSYLHOMOCYSTEINE TRANSPORTER"/>
    <property type="match status" value="1"/>
</dbReference>
<comment type="subcellular location">
    <subcellularLocation>
        <location evidence="1">Cell membrane</location>
        <topology evidence="1">Multi-pass membrane protein</topology>
    </subcellularLocation>
</comment>
<dbReference type="EMBL" id="BMLX01000001">
    <property type="protein sequence ID" value="GGP17688.1"/>
    <property type="molecule type" value="Genomic_DNA"/>
</dbReference>
<dbReference type="PANTHER" id="PTHR32322">
    <property type="entry name" value="INNER MEMBRANE TRANSPORTER"/>
    <property type="match status" value="1"/>
</dbReference>
<feature type="transmembrane region" description="Helical" evidence="6">
    <location>
        <begin position="158"/>
        <end position="178"/>
    </location>
</feature>
<dbReference type="InterPro" id="IPR037185">
    <property type="entry name" value="EmrE-like"/>
</dbReference>
<evidence type="ECO:0000313" key="9">
    <source>
        <dbReference type="Proteomes" id="UP000637267"/>
    </source>
</evidence>
<proteinExistence type="predicted"/>
<feature type="domain" description="EamA" evidence="7">
    <location>
        <begin position="161"/>
        <end position="290"/>
    </location>
</feature>
<feature type="transmembrane region" description="Helical" evidence="6">
    <location>
        <begin position="251"/>
        <end position="269"/>
    </location>
</feature>
<keyword evidence="9" id="KW-1185">Reference proteome</keyword>
<keyword evidence="2" id="KW-1003">Cell membrane</keyword>
<feature type="domain" description="EamA" evidence="7">
    <location>
        <begin position="17"/>
        <end position="145"/>
    </location>
</feature>
<evidence type="ECO:0000256" key="6">
    <source>
        <dbReference type="SAM" id="Phobius"/>
    </source>
</evidence>
<evidence type="ECO:0000256" key="3">
    <source>
        <dbReference type="ARBA" id="ARBA00022692"/>
    </source>
</evidence>
<name>A0ABQ2P3V3_9NEIS</name>
<evidence type="ECO:0000313" key="8">
    <source>
        <dbReference type="EMBL" id="GGP17688.1"/>
    </source>
</evidence>
<feature type="transmembrane region" description="Helical" evidence="6">
    <location>
        <begin position="275"/>
        <end position="295"/>
    </location>
</feature>
<evidence type="ECO:0000256" key="1">
    <source>
        <dbReference type="ARBA" id="ARBA00004651"/>
    </source>
</evidence>
<organism evidence="8 9">
    <name type="scientific">Silvimonas iriomotensis</name>
    <dbReference type="NCBI Taxonomy" id="449662"/>
    <lineage>
        <taxon>Bacteria</taxon>
        <taxon>Pseudomonadati</taxon>
        <taxon>Pseudomonadota</taxon>
        <taxon>Betaproteobacteria</taxon>
        <taxon>Neisseriales</taxon>
        <taxon>Chitinibacteraceae</taxon>
        <taxon>Silvimonas</taxon>
    </lineage>
</organism>
<dbReference type="Proteomes" id="UP000637267">
    <property type="component" value="Unassembled WGS sequence"/>
</dbReference>
<accession>A0ABQ2P3V3</accession>
<feature type="transmembrane region" description="Helical" evidence="6">
    <location>
        <begin position="101"/>
        <end position="121"/>
    </location>
</feature>
<feature type="transmembrane region" description="Helical" evidence="6">
    <location>
        <begin position="190"/>
        <end position="210"/>
    </location>
</feature>
<dbReference type="InterPro" id="IPR050638">
    <property type="entry name" value="AA-Vitamin_Transporters"/>
</dbReference>
<dbReference type="RefSeq" id="WP_188701242.1">
    <property type="nucleotide sequence ID" value="NZ_BMLX01000001.1"/>
</dbReference>
<keyword evidence="4 6" id="KW-1133">Transmembrane helix</keyword>
<reference evidence="9" key="1">
    <citation type="journal article" date="2019" name="Int. J. Syst. Evol. Microbiol.">
        <title>The Global Catalogue of Microorganisms (GCM) 10K type strain sequencing project: providing services to taxonomists for standard genome sequencing and annotation.</title>
        <authorList>
            <consortium name="The Broad Institute Genomics Platform"/>
            <consortium name="The Broad Institute Genome Sequencing Center for Infectious Disease"/>
            <person name="Wu L."/>
            <person name="Ma J."/>
        </authorList>
    </citation>
    <scope>NUCLEOTIDE SEQUENCE [LARGE SCALE GENOMIC DNA]</scope>
    <source>
        <strain evidence="9">CGMCC 1.8859</strain>
    </source>
</reference>
<evidence type="ECO:0000256" key="4">
    <source>
        <dbReference type="ARBA" id="ARBA00022989"/>
    </source>
</evidence>
<evidence type="ECO:0000259" key="7">
    <source>
        <dbReference type="Pfam" id="PF00892"/>
    </source>
</evidence>
<dbReference type="InterPro" id="IPR000620">
    <property type="entry name" value="EamA_dom"/>
</dbReference>
<gene>
    <name evidence="8" type="ORF">GCM10010970_00980</name>
</gene>
<protein>
    <submittedName>
        <fullName evidence="8">Multidrug DMT transporter</fullName>
    </submittedName>
</protein>
<feature type="transmembrane region" description="Helical" evidence="6">
    <location>
        <begin position="44"/>
        <end position="64"/>
    </location>
</feature>
<dbReference type="Pfam" id="PF00892">
    <property type="entry name" value="EamA"/>
    <property type="match status" value="2"/>
</dbReference>
<feature type="transmembrane region" description="Helical" evidence="6">
    <location>
        <begin position="128"/>
        <end position="146"/>
    </location>
</feature>
<feature type="transmembrane region" description="Helical" evidence="6">
    <location>
        <begin position="76"/>
        <end position="95"/>
    </location>
</feature>
<evidence type="ECO:0000256" key="5">
    <source>
        <dbReference type="ARBA" id="ARBA00023136"/>
    </source>
</evidence>